<dbReference type="InterPro" id="IPR032466">
    <property type="entry name" value="Metal_Hydrolase"/>
</dbReference>
<dbReference type="PANTHER" id="PTHR10443:SF9">
    <property type="entry name" value="DIPEPTIDASE 2"/>
    <property type="match status" value="1"/>
</dbReference>
<keyword evidence="1" id="KW-0645">Protease</keyword>
<keyword evidence="1" id="KW-0732">Signal</keyword>
<proteinExistence type="inferred from homology"/>
<keyword evidence="1" id="KW-0479">Metal-binding</keyword>
<keyword evidence="1" id="KW-0449">Lipoprotein</keyword>
<dbReference type="InterPro" id="IPR008257">
    <property type="entry name" value="Pept_M19"/>
</dbReference>
<comment type="cofactor">
    <cofactor evidence="1">
        <name>Zn(2+)</name>
        <dbReference type="ChEBI" id="CHEBI:29105"/>
    </cofactor>
</comment>
<keyword evidence="2" id="KW-1185">Reference proteome</keyword>
<dbReference type="EC" id="3.4.13.19" evidence="1"/>
<protein>
    <recommendedName>
        <fullName evidence="1">Dipeptidase</fullName>
        <ecNumber evidence="1">3.4.13.19</ecNumber>
    </recommendedName>
</protein>
<gene>
    <name evidence="3" type="primary">LOC107105776</name>
</gene>
<keyword evidence="1" id="KW-0472">Membrane</keyword>
<dbReference type="Pfam" id="PF01244">
    <property type="entry name" value="Peptidase_M19"/>
    <property type="match status" value="1"/>
</dbReference>
<comment type="similarity">
    <text evidence="1">Belongs to the metallo-dependent hydrolases superfamily. Peptidase M19 family.</text>
</comment>
<keyword evidence="1" id="KW-0378">Hydrolase</keyword>
<dbReference type="RefSeq" id="XP_015261286.1">
    <property type="nucleotide sequence ID" value="XM_015405800.1"/>
</dbReference>
<dbReference type="GeneID" id="107105776"/>
<keyword evidence="1" id="KW-0224">Dipeptidase</keyword>
<dbReference type="SUPFAM" id="SSF51556">
    <property type="entry name" value="Metallo-dependent hydrolases"/>
    <property type="match status" value="1"/>
</dbReference>
<comment type="subcellular location">
    <subcellularLocation>
        <location evidence="1">Membrane</location>
        <topology evidence="1">Lipid-anchor</topology>
        <topology evidence="1">GPI-anchor</topology>
    </subcellularLocation>
</comment>
<comment type="catalytic activity">
    <reaction evidence="1">
        <text>an L-aminoacyl-L-amino acid + H2O = 2 an L-alpha-amino acid</text>
        <dbReference type="Rhea" id="RHEA:48940"/>
        <dbReference type="ChEBI" id="CHEBI:15377"/>
        <dbReference type="ChEBI" id="CHEBI:59869"/>
        <dbReference type="ChEBI" id="CHEBI:77460"/>
        <dbReference type="EC" id="3.4.13.19"/>
    </reaction>
</comment>
<dbReference type="Gene3D" id="3.20.20.140">
    <property type="entry name" value="Metal-dependent hydrolases"/>
    <property type="match status" value="1"/>
</dbReference>
<evidence type="ECO:0000313" key="2">
    <source>
        <dbReference type="Proteomes" id="UP000694871"/>
    </source>
</evidence>
<sequence>MLVDSKRVLPKLLLWLLVLLFDVFRSCRSDNEKATELMMRARMIDGYFWSVFAFCGAQNKDAVRLTLEQIDVIQRMCKTYDEFEMTTSSQGIENTPDNKIACLMGIHGGHSIDSSLATLRMYYELGVRYMGLTNECNTPWAQSSVESEDHLYSAVSGLGSFGSKVVKEMNRLGMMIDLSHASQATAMKVLGISKAPVIFTHSLALTVCQHSRNIPDDILQRLKQNNGIVMVTFHATPESCGGRTVDIATIIENLDYIRNVAGSENIGLSGSFDGVLQPSEGLEDISKYPTLIQKLLDKGWNEEEVRGILRENFLRVFREVERREVPAKVAALVSCSGSAPPTPRCRIIKPAACPERRLQPQRNAAAAVAVSSSGWTAPPSSQSKQLPQARLNWHRLLRAQAGRFPIWAWITSSPDSQALPSDCKEFPSGRLRFSLKSKVEE</sequence>
<name>A0ABM1JIJ9_GEKJA</name>
<keyword evidence="1" id="KW-0862">Zinc</keyword>
<accession>A0ABM1JIJ9</accession>
<organism evidence="2 3">
    <name type="scientific">Gekko japonicus</name>
    <name type="common">Schlegel's Japanese gecko</name>
    <dbReference type="NCBI Taxonomy" id="146911"/>
    <lineage>
        <taxon>Eukaryota</taxon>
        <taxon>Metazoa</taxon>
        <taxon>Chordata</taxon>
        <taxon>Craniata</taxon>
        <taxon>Vertebrata</taxon>
        <taxon>Euteleostomi</taxon>
        <taxon>Lepidosauria</taxon>
        <taxon>Squamata</taxon>
        <taxon>Bifurcata</taxon>
        <taxon>Gekkota</taxon>
        <taxon>Gekkonidae</taxon>
        <taxon>Gekkoninae</taxon>
        <taxon>Gekko</taxon>
    </lineage>
</organism>
<feature type="chain" id="PRO_5045004959" description="Dipeptidase" evidence="1">
    <location>
        <begin position="30"/>
        <end position="441"/>
    </location>
</feature>
<keyword evidence="1" id="KW-0325">Glycoprotein</keyword>
<keyword evidence="1" id="KW-0336">GPI-anchor</keyword>
<dbReference type="PANTHER" id="PTHR10443">
    <property type="entry name" value="MICROSOMAL DIPEPTIDASE"/>
    <property type="match status" value="1"/>
</dbReference>
<dbReference type="PROSITE" id="PS51365">
    <property type="entry name" value="RENAL_DIPEPTIDASE_2"/>
    <property type="match status" value="1"/>
</dbReference>
<keyword evidence="1" id="KW-0482">Metalloprotease</keyword>
<feature type="signal peptide" evidence="1">
    <location>
        <begin position="1"/>
        <end position="29"/>
    </location>
</feature>
<dbReference type="CDD" id="cd01301">
    <property type="entry name" value="rDP_like"/>
    <property type="match status" value="1"/>
</dbReference>
<dbReference type="Proteomes" id="UP000694871">
    <property type="component" value="Unplaced"/>
</dbReference>
<comment type="subunit">
    <text evidence="1">Homodimer; disulfide-linked.</text>
</comment>
<evidence type="ECO:0000256" key="1">
    <source>
        <dbReference type="RuleBase" id="RU341113"/>
    </source>
</evidence>
<evidence type="ECO:0000313" key="3">
    <source>
        <dbReference type="RefSeq" id="XP_015261286.1"/>
    </source>
</evidence>
<keyword evidence="1" id="KW-1015">Disulfide bond</keyword>
<reference evidence="3" key="1">
    <citation type="submission" date="2025-08" db="UniProtKB">
        <authorList>
            <consortium name="RefSeq"/>
        </authorList>
    </citation>
    <scope>IDENTIFICATION</scope>
</reference>